<comment type="caution">
    <text evidence="10">The sequence shown here is derived from an EMBL/GenBank/DDBJ whole genome shotgun (WGS) entry which is preliminary data.</text>
</comment>
<sequence>MSFTKSHVNFSDTNITRVSFLQPNSASPLFHIVSYLRIPFVLIGVLANIEILITFIRRPRLITPFTIYILNLAIINLSSALVYEPFAIVRYFYREVSIGNKALCGFVKYCQWTTDGITRLQHGLICFDRWLAVLLPTWYRLKPVSFGVKVTLLALLYHQIWYIPLLIVDQVQGVVTPTTDCGFTLVLPQYQMVVRTMTMYIPFTVLFGSYPLLFYKILKRRHLVIPENQLNPARTKQRSQELGMTMGLLLIYFIFVLPILFTSALKAAKSPIVNEYFAVTELISRVLYVIEPYLYLVFMSGIREEVKRHLRQLASCCVTPRQAAQPI</sequence>
<evidence type="ECO:0000256" key="6">
    <source>
        <dbReference type="ARBA" id="ARBA00023170"/>
    </source>
</evidence>
<dbReference type="CDD" id="cd00637">
    <property type="entry name" value="7tm_classA_rhodopsin-like"/>
    <property type="match status" value="1"/>
</dbReference>
<dbReference type="GO" id="GO:0016020">
    <property type="term" value="C:membrane"/>
    <property type="evidence" value="ECO:0007669"/>
    <property type="project" value="UniProtKB-SubCell"/>
</dbReference>
<keyword evidence="3 8" id="KW-1133">Transmembrane helix</keyword>
<evidence type="ECO:0000256" key="7">
    <source>
        <dbReference type="ARBA" id="ARBA00023224"/>
    </source>
</evidence>
<dbReference type="GO" id="GO:0004930">
    <property type="term" value="F:G protein-coupled receptor activity"/>
    <property type="evidence" value="ECO:0007669"/>
    <property type="project" value="UniProtKB-KW"/>
</dbReference>
<keyword evidence="6" id="KW-0675">Receptor</keyword>
<keyword evidence="11" id="KW-1185">Reference proteome</keyword>
<proteinExistence type="predicted"/>
<feature type="transmembrane region" description="Helical" evidence="8">
    <location>
        <begin position="242"/>
        <end position="262"/>
    </location>
</feature>
<organism evidence="10 11">
    <name type="scientific">Hypsibius exemplaris</name>
    <name type="common">Freshwater tardigrade</name>
    <dbReference type="NCBI Taxonomy" id="2072580"/>
    <lineage>
        <taxon>Eukaryota</taxon>
        <taxon>Metazoa</taxon>
        <taxon>Ecdysozoa</taxon>
        <taxon>Tardigrada</taxon>
        <taxon>Eutardigrada</taxon>
        <taxon>Parachela</taxon>
        <taxon>Hypsibioidea</taxon>
        <taxon>Hypsibiidae</taxon>
        <taxon>Hypsibius</taxon>
    </lineage>
</organism>
<dbReference type="PANTHER" id="PTHR24243:SF208">
    <property type="entry name" value="PYROKININ-1 RECEPTOR"/>
    <property type="match status" value="1"/>
</dbReference>
<dbReference type="OrthoDB" id="9975554at2759"/>
<dbReference type="EMBL" id="MTYJ01000008">
    <property type="protein sequence ID" value="OQV24125.1"/>
    <property type="molecule type" value="Genomic_DNA"/>
</dbReference>
<evidence type="ECO:0000256" key="2">
    <source>
        <dbReference type="ARBA" id="ARBA00022692"/>
    </source>
</evidence>
<evidence type="ECO:0000256" key="3">
    <source>
        <dbReference type="ARBA" id="ARBA00022989"/>
    </source>
</evidence>
<keyword evidence="5 8" id="KW-0472">Membrane</keyword>
<feature type="transmembrane region" description="Helical" evidence="8">
    <location>
        <begin position="197"/>
        <end position="215"/>
    </location>
</feature>
<dbReference type="PRINTS" id="PR00237">
    <property type="entry name" value="GPCRRHODOPSN"/>
</dbReference>
<comment type="subcellular location">
    <subcellularLocation>
        <location evidence="1">Membrane</location>
        <topology evidence="1">Multi-pass membrane protein</topology>
    </subcellularLocation>
</comment>
<dbReference type="PANTHER" id="PTHR24243">
    <property type="entry name" value="G-PROTEIN COUPLED RECEPTOR"/>
    <property type="match status" value="1"/>
</dbReference>
<reference evidence="11" key="1">
    <citation type="submission" date="2017-01" db="EMBL/GenBank/DDBJ databases">
        <title>Comparative genomics of anhydrobiosis in the tardigrade Hypsibius dujardini.</title>
        <authorList>
            <person name="Yoshida Y."/>
            <person name="Koutsovoulos G."/>
            <person name="Laetsch D."/>
            <person name="Stevens L."/>
            <person name="Kumar S."/>
            <person name="Horikawa D."/>
            <person name="Ishino K."/>
            <person name="Komine S."/>
            <person name="Tomita M."/>
            <person name="Blaxter M."/>
            <person name="Arakawa K."/>
        </authorList>
    </citation>
    <scope>NUCLEOTIDE SEQUENCE [LARGE SCALE GENOMIC DNA]</scope>
    <source>
        <strain evidence="11">Z151</strain>
    </source>
</reference>
<feature type="transmembrane region" description="Helical" evidence="8">
    <location>
        <begin position="65"/>
        <end position="83"/>
    </location>
</feature>
<dbReference type="Gene3D" id="1.20.1070.10">
    <property type="entry name" value="Rhodopsin 7-helix transmembrane proteins"/>
    <property type="match status" value="1"/>
</dbReference>
<feature type="domain" description="G-protein coupled receptors family 1 profile" evidence="9">
    <location>
        <begin position="47"/>
        <end position="295"/>
    </location>
</feature>
<accession>A0A1W0X9B0</accession>
<feature type="transmembrane region" description="Helical" evidence="8">
    <location>
        <begin position="282"/>
        <end position="302"/>
    </location>
</feature>
<dbReference type="InterPro" id="IPR017452">
    <property type="entry name" value="GPCR_Rhodpsn_7TM"/>
</dbReference>
<dbReference type="Proteomes" id="UP000192578">
    <property type="component" value="Unassembled WGS sequence"/>
</dbReference>
<name>A0A1W0X9B0_HYPEX</name>
<dbReference type="Pfam" id="PF00001">
    <property type="entry name" value="7tm_1"/>
    <property type="match status" value="1"/>
</dbReference>
<evidence type="ECO:0000259" key="9">
    <source>
        <dbReference type="PROSITE" id="PS50262"/>
    </source>
</evidence>
<evidence type="ECO:0000256" key="4">
    <source>
        <dbReference type="ARBA" id="ARBA00023040"/>
    </source>
</evidence>
<keyword evidence="4" id="KW-0297">G-protein coupled receptor</keyword>
<evidence type="ECO:0000256" key="5">
    <source>
        <dbReference type="ARBA" id="ARBA00023136"/>
    </source>
</evidence>
<evidence type="ECO:0000313" key="10">
    <source>
        <dbReference type="EMBL" id="OQV24125.1"/>
    </source>
</evidence>
<evidence type="ECO:0000313" key="11">
    <source>
        <dbReference type="Proteomes" id="UP000192578"/>
    </source>
</evidence>
<keyword evidence="2 8" id="KW-0812">Transmembrane</keyword>
<dbReference type="SUPFAM" id="SSF81321">
    <property type="entry name" value="Family A G protein-coupled receptor-like"/>
    <property type="match status" value="1"/>
</dbReference>
<keyword evidence="7" id="KW-0807">Transducer</keyword>
<dbReference type="InterPro" id="IPR000276">
    <property type="entry name" value="GPCR_Rhodpsn"/>
</dbReference>
<protein>
    <recommendedName>
        <fullName evidence="9">G-protein coupled receptors family 1 profile domain-containing protein</fullName>
    </recommendedName>
</protein>
<evidence type="ECO:0000256" key="8">
    <source>
        <dbReference type="SAM" id="Phobius"/>
    </source>
</evidence>
<feature type="transmembrane region" description="Helical" evidence="8">
    <location>
        <begin position="29"/>
        <end position="53"/>
    </location>
</feature>
<dbReference type="AlphaFoldDB" id="A0A1W0X9B0"/>
<dbReference type="PROSITE" id="PS50262">
    <property type="entry name" value="G_PROTEIN_RECEP_F1_2"/>
    <property type="match status" value="1"/>
</dbReference>
<gene>
    <name evidence="10" type="ORF">BV898_02077</name>
</gene>
<evidence type="ECO:0000256" key="1">
    <source>
        <dbReference type="ARBA" id="ARBA00004141"/>
    </source>
</evidence>